<dbReference type="Pfam" id="PF00651">
    <property type="entry name" value="BTB"/>
    <property type="match status" value="1"/>
</dbReference>
<evidence type="ECO:0000313" key="6">
    <source>
        <dbReference type="Proteomes" id="UP000792457"/>
    </source>
</evidence>
<keyword evidence="6" id="KW-1185">Reference proteome</keyword>
<comment type="subcellular location">
    <subcellularLocation>
        <location evidence="1">Nucleus</location>
    </subcellularLocation>
</comment>
<dbReference type="AlphaFoldDB" id="A0A8K0PAJ8"/>
<dbReference type="SUPFAM" id="SSF54695">
    <property type="entry name" value="POZ domain"/>
    <property type="match status" value="1"/>
</dbReference>
<dbReference type="InterPro" id="IPR051095">
    <property type="entry name" value="Dros_DevTransReg"/>
</dbReference>
<comment type="caution">
    <text evidence="5">The sequence shown here is derived from an EMBL/GenBank/DDBJ whole genome shotgun (WGS) entry which is preliminary data.</text>
</comment>
<reference evidence="5" key="1">
    <citation type="submission" date="2013-04" db="EMBL/GenBank/DDBJ databases">
        <authorList>
            <person name="Qu J."/>
            <person name="Murali S.C."/>
            <person name="Bandaranaike D."/>
            <person name="Bellair M."/>
            <person name="Blankenburg K."/>
            <person name="Chao H."/>
            <person name="Dinh H."/>
            <person name="Doddapaneni H."/>
            <person name="Downs B."/>
            <person name="Dugan-Rocha S."/>
            <person name="Elkadiri S."/>
            <person name="Gnanaolivu R.D."/>
            <person name="Hernandez B."/>
            <person name="Javaid M."/>
            <person name="Jayaseelan J.C."/>
            <person name="Lee S."/>
            <person name="Li M."/>
            <person name="Ming W."/>
            <person name="Munidasa M."/>
            <person name="Muniz J."/>
            <person name="Nguyen L."/>
            <person name="Ongeri F."/>
            <person name="Osuji N."/>
            <person name="Pu L.-L."/>
            <person name="Puazo M."/>
            <person name="Qu C."/>
            <person name="Quiroz J."/>
            <person name="Raj R."/>
            <person name="Weissenberger G."/>
            <person name="Xin Y."/>
            <person name="Zou X."/>
            <person name="Han Y."/>
            <person name="Richards S."/>
            <person name="Worley K."/>
            <person name="Muzny D."/>
            <person name="Gibbs R."/>
        </authorList>
    </citation>
    <scope>NUCLEOTIDE SEQUENCE</scope>
    <source>
        <strain evidence="5">Sampled in the wild</strain>
    </source>
</reference>
<dbReference type="CDD" id="cd18315">
    <property type="entry name" value="BTB_POZ_BAB-like"/>
    <property type="match status" value="1"/>
</dbReference>
<evidence type="ECO:0000256" key="2">
    <source>
        <dbReference type="ARBA" id="ARBA00023242"/>
    </source>
</evidence>
<feature type="domain" description="BTB" evidence="4">
    <location>
        <begin position="57"/>
        <end position="122"/>
    </location>
</feature>
<sequence length="331" mass="35075">MEFRSIVRKQIPHPVMNEVRPAGVAAMGSEHYCLRWNNHQSNLLGVFSQLLQDEALVDVTLACEGHSLRAHKVVLSACSAYFHGLFAAHPDRHPIVILHDAKFSELRTLVDFMYRGEVNVEYGRLSGLLRTAESLKVKGLAETTESNRGARPSPSILGAAASVTHVDEGDDACRPSPSATSAASPPIANPLPDSPPSPPATTSSGERRSHAARGECSPLGDNSPPRSKRSRGRHGSGGSGGSAAGDVRPPSTCHREPTESGDPTTEEVAVPSSPAPSPPAGEPIPGPSGLLLPVQRVPLSLKKEVDWDRASTDDKSGTGESSSEYRHPHDS</sequence>
<proteinExistence type="predicted"/>
<feature type="non-terminal residue" evidence="5">
    <location>
        <position position="1"/>
    </location>
</feature>
<feature type="compositionally biased region" description="Low complexity" evidence="3">
    <location>
        <begin position="175"/>
        <end position="186"/>
    </location>
</feature>
<dbReference type="OrthoDB" id="10261408at2759"/>
<accession>A0A8K0PAJ8</accession>
<feature type="compositionally biased region" description="Basic and acidic residues" evidence="3">
    <location>
        <begin position="301"/>
        <end position="331"/>
    </location>
</feature>
<evidence type="ECO:0000259" key="4">
    <source>
        <dbReference type="PROSITE" id="PS50097"/>
    </source>
</evidence>
<name>A0A8K0PAJ8_LADFU</name>
<dbReference type="GO" id="GO:0006357">
    <property type="term" value="P:regulation of transcription by RNA polymerase II"/>
    <property type="evidence" value="ECO:0007669"/>
    <property type="project" value="TreeGrafter"/>
</dbReference>
<feature type="compositionally biased region" description="Pro residues" evidence="3">
    <location>
        <begin position="187"/>
        <end position="199"/>
    </location>
</feature>
<dbReference type="PROSITE" id="PS50097">
    <property type="entry name" value="BTB"/>
    <property type="match status" value="1"/>
</dbReference>
<dbReference type="Gene3D" id="3.30.710.10">
    <property type="entry name" value="Potassium Channel Kv1.1, Chain A"/>
    <property type="match status" value="1"/>
</dbReference>
<evidence type="ECO:0000256" key="1">
    <source>
        <dbReference type="ARBA" id="ARBA00004123"/>
    </source>
</evidence>
<dbReference type="InterPro" id="IPR000210">
    <property type="entry name" value="BTB/POZ_dom"/>
</dbReference>
<dbReference type="SMART" id="SM00225">
    <property type="entry name" value="BTB"/>
    <property type="match status" value="1"/>
</dbReference>
<evidence type="ECO:0000313" key="5">
    <source>
        <dbReference type="EMBL" id="KAG8240096.1"/>
    </source>
</evidence>
<feature type="region of interest" description="Disordered" evidence="3">
    <location>
        <begin position="166"/>
        <end position="331"/>
    </location>
</feature>
<feature type="compositionally biased region" description="Pro residues" evidence="3">
    <location>
        <begin position="273"/>
        <end position="286"/>
    </location>
</feature>
<reference evidence="5" key="2">
    <citation type="submission" date="2017-10" db="EMBL/GenBank/DDBJ databases">
        <title>Ladona fulva Genome sequencing and assembly.</title>
        <authorList>
            <person name="Murali S."/>
            <person name="Richards S."/>
            <person name="Bandaranaike D."/>
            <person name="Bellair M."/>
            <person name="Blankenburg K."/>
            <person name="Chao H."/>
            <person name="Dinh H."/>
            <person name="Doddapaneni H."/>
            <person name="Dugan-Rocha S."/>
            <person name="Elkadiri S."/>
            <person name="Gnanaolivu R."/>
            <person name="Hernandez B."/>
            <person name="Skinner E."/>
            <person name="Javaid M."/>
            <person name="Lee S."/>
            <person name="Li M."/>
            <person name="Ming W."/>
            <person name="Munidasa M."/>
            <person name="Muniz J."/>
            <person name="Nguyen L."/>
            <person name="Hughes D."/>
            <person name="Osuji N."/>
            <person name="Pu L.-L."/>
            <person name="Puazo M."/>
            <person name="Qu C."/>
            <person name="Quiroz J."/>
            <person name="Raj R."/>
            <person name="Weissenberger G."/>
            <person name="Xin Y."/>
            <person name="Zou X."/>
            <person name="Han Y."/>
            <person name="Worley K."/>
            <person name="Muzny D."/>
            <person name="Gibbs R."/>
        </authorList>
    </citation>
    <scope>NUCLEOTIDE SEQUENCE</scope>
    <source>
        <strain evidence="5">Sampled in the wild</strain>
    </source>
</reference>
<evidence type="ECO:0000256" key="3">
    <source>
        <dbReference type="SAM" id="MobiDB-lite"/>
    </source>
</evidence>
<gene>
    <name evidence="5" type="ORF">J437_LFUL019315</name>
</gene>
<protein>
    <recommendedName>
        <fullName evidence="4">BTB domain-containing protein</fullName>
    </recommendedName>
</protein>
<dbReference type="PANTHER" id="PTHR23110:SF104">
    <property type="entry name" value="MATERNAL GENE REQUIRED FOR MEIOSIS, ISOFORM H"/>
    <property type="match status" value="1"/>
</dbReference>
<dbReference type="PANTHER" id="PTHR23110">
    <property type="entry name" value="BTB DOMAIN TRANSCRIPTION FACTOR"/>
    <property type="match status" value="1"/>
</dbReference>
<dbReference type="InterPro" id="IPR011333">
    <property type="entry name" value="SKP1/BTB/POZ_sf"/>
</dbReference>
<dbReference type="Proteomes" id="UP000792457">
    <property type="component" value="Unassembled WGS sequence"/>
</dbReference>
<keyword evidence="2" id="KW-0539">Nucleus</keyword>
<organism evidence="5 6">
    <name type="scientific">Ladona fulva</name>
    <name type="common">Scarce chaser dragonfly</name>
    <name type="synonym">Libellula fulva</name>
    <dbReference type="NCBI Taxonomy" id="123851"/>
    <lineage>
        <taxon>Eukaryota</taxon>
        <taxon>Metazoa</taxon>
        <taxon>Ecdysozoa</taxon>
        <taxon>Arthropoda</taxon>
        <taxon>Hexapoda</taxon>
        <taxon>Insecta</taxon>
        <taxon>Pterygota</taxon>
        <taxon>Palaeoptera</taxon>
        <taxon>Odonata</taxon>
        <taxon>Epiprocta</taxon>
        <taxon>Anisoptera</taxon>
        <taxon>Libelluloidea</taxon>
        <taxon>Libellulidae</taxon>
        <taxon>Ladona</taxon>
    </lineage>
</organism>
<dbReference type="EMBL" id="KZ311331">
    <property type="protein sequence ID" value="KAG8240096.1"/>
    <property type="molecule type" value="Genomic_DNA"/>
</dbReference>
<dbReference type="GO" id="GO:0005634">
    <property type="term" value="C:nucleus"/>
    <property type="evidence" value="ECO:0007669"/>
    <property type="project" value="UniProtKB-SubCell"/>
</dbReference>